<evidence type="ECO:0000313" key="6">
    <source>
        <dbReference type="Proteomes" id="UP001257909"/>
    </source>
</evidence>
<dbReference type="PRINTS" id="PR00260">
    <property type="entry name" value="CHEMTRNSDUCR"/>
</dbReference>
<dbReference type="PANTHER" id="PTHR24422:SF10">
    <property type="entry name" value="CHEMOTAXIS PROTEIN METHYLTRANSFERASE 2"/>
    <property type="match status" value="1"/>
</dbReference>
<dbReference type="InterPro" id="IPR000700">
    <property type="entry name" value="PAS-assoc_C"/>
</dbReference>
<dbReference type="Pfam" id="PF00015">
    <property type="entry name" value="MCPsignal"/>
    <property type="match status" value="1"/>
</dbReference>
<dbReference type="PANTHER" id="PTHR24422">
    <property type="entry name" value="CHEMOTAXIS PROTEIN METHYLTRANSFERASE"/>
    <property type="match status" value="1"/>
</dbReference>
<dbReference type="SMART" id="SM00283">
    <property type="entry name" value="MA"/>
    <property type="match status" value="1"/>
</dbReference>
<evidence type="ECO:0000256" key="2">
    <source>
        <dbReference type="PROSITE-ProRule" id="PRU00284"/>
    </source>
</evidence>
<protein>
    <submittedName>
        <fullName evidence="5">Methyl-accepting chemotaxis protein</fullName>
    </submittedName>
</protein>
<dbReference type="Gene3D" id="3.30.450.20">
    <property type="entry name" value="PAS domain"/>
    <property type="match status" value="2"/>
</dbReference>
<dbReference type="InterPro" id="IPR050903">
    <property type="entry name" value="Bact_Chemotaxis_MeTrfase"/>
</dbReference>
<gene>
    <name evidence="5" type="ORF">J2W69_003545</name>
</gene>
<dbReference type="PROSITE" id="PS50111">
    <property type="entry name" value="CHEMOTAXIS_TRANSDUC_2"/>
    <property type="match status" value="1"/>
</dbReference>
<dbReference type="PROSITE" id="PS50113">
    <property type="entry name" value="PAC"/>
    <property type="match status" value="2"/>
</dbReference>
<dbReference type="InterPro" id="IPR000014">
    <property type="entry name" value="PAS"/>
</dbReference>
<proteinExistence type="predicted"/>
<organism evidence="5 6">
    <name type="scientific">Rheinheimera soli</name>
    <dbReference type="NCBI Taxonomy" id="443616"/>
    <lineage>
        <taxon>Bacteria</taxon>
        <taxon>Pseudomonadati</taxon>
        <taxon>Pseudomonadota</taxon>
        <taxon>Gammaproteobacteria</taxon>
        <taxon>Chromatiales</taxon>
        <taxon>Chromatiaceae</taxon>
        <taxon>Rheinheimera</taxon>
    </lineage>
</organism>
<dbReference type="CDD" id="cd00130">
    <property type="entry name" value="PAS"/>
    <property type="match status" value="2"/>
</dbReference>
<dbReference type="SMART" id="SM00086">
    <property type="entry name" value="PAC"/>
    <property type="match status" value="2"/>
</dbReference>
<evidence type="ECO:0000256" key="1">
    <source>
        <dbReference type="ARBA" id="ARBA00023224"/>
    </source>
</evidence>
<feature type="domain" description="Methyl-accepting transducer" evidence="3">
    <location>
        <begin position="267"/>
        <end position="435"/>
    </location>
</feature>
<comment type="caution">
    <text evidence="5">The sequence shown here is derived from an EMBL/GenBank/DDBJ whole genome shotgun (WGS) entry which is preliminary data.</text>
</comment>
<dbReference type="SUPFAM" id="SSF58104">
    <property type="entry name" value="Methyl-accepting chemotaxis protein (MCP) signaling domain"/>
    <property type="match status" value="1"/>
</dbReference>
<dbReference type="Gene3D" id="1.10.287.950">
    <property type="entry name" value="Methyl-accepting chemotaxis protein"/>
    <property type="match status" value="1"/>
</dbReference>
<name>A0ABU1W3L2_9GAMM</name>
<dbReference type="InterPro" id="IPR004089">
    <property type="entry name" value="MCPsignal_dom"/>
</dbReference>
<keyword evidence="1 2" id="KW-0807">Transducer</keyword>
<feature type="domain" description="PAC" evidence="4">
    <location>
        <begin position="211"/>
        <end position="265"/>
    </location>
</feature>
<dbReference type="InterPro" id="IPR004090">
    <property type="entry name" value="Chemotax_Me-accpt_rcpt"/>
</dbReference>
<sequence length="435" mass="47926">MIFSRKTKQLIENLTTRVTIADADLGAIEQYLAVIEFSPDGNVLKSNALFNTMMRVQADAIIGQHHSKFCSKDYVNSREYSQFWQSLKNGDCFDGQFQRIRGDGQIAWLEATYFPVRNSNGVVEKVIKIASDVTASKTELDTKNAVYDAINRSMAVIHFDPQGNVLEANANFLQAMRYKAAEITGRHHRIFCDDEFYQANPKFWLELAAGQHKSGRFKRFTKEGQVIWIEATYNPIFDNNGNVVRVIKFASDVTLSVNKEQAVRHAADMAGNTSEETSVIVATGAEKLQETVSVTNAMVKKISRAHQQAETLTSHAKNIGVIVSTIRAIAEQTNLLALNAAIEAARAGDMGRGFAVVADEVRNLASRTANSTSEIATVISSTQQTVEAMMTVITDVNQSAQQVNDRISEVEDVMSDIKAGADNVVCQISNVILTS</sequence>
<evidence type="ECO:0000259" key="3">
    <source>
        <dbReference type="PROSITE" id="PS50111"/>
    </source>
</evidence>
<reference evidence="5 6" key="1">
    <citation type="submission" date="2023-07" db="EMBL/GenBank/DDBJ databases">
        <title>Sorghum-associated microbial communities from plants grown in Nebraska, USA.</title>
        <authorList>
            <person name="Schachtman D."/>
        </authorList>
    </citation>
    <scope>NUCLEOTIDE SEQUENCE [LARGE SCALE GENOMIC DNA]</scope>
    <source>
        <strain evidence="5 6">4138</strain>
    </source>
</reference>
<evidence type="ECO:0000259" key="4">
    <source>
        <dbReference type="PROSITE" id="PS50113"/>
    </source>
</evidence>
<keyword evidence="6" id="KW-1185">Reference proteome</keyword>
<dbReference type="SUPFAM" id="SSF55785">
    <property type="entry name" value="PYP-like sensor domain (PAS domain)"/>
    <property type="match status" value="2"/>
</dbReference>
<dbReference type="EMBL" id="JAVDWR010000018">
    <property type="protein sequence ID" value="MDR7122570.1"/>
    <property type="molecule type" value="Genomic_DNA"/>
</dbReference>
<dbReference type="Proteomes" id="UP001257909">
    <property type="component" value="Unassembled WGS sequence"/>
</dbReference>
<dbReference type="InterPro" id="IPR013655">
    <property type="entry name" value="PAS_fold_3"/>
</dbReference>
<accession>A0ABU1W3L2</accession>
<dbReference type="InterPro" id="IPR035965">
    <property type="entry name" value="PAS-like_dom_sf"/>
</dbReference>
<dbReference type="InterPro" id="IPR001610">
    <property type="entry name" value="PAC"/>
</dbReference>
<dbReference type="Pfam" id="PF08447">
    <property type="entry name" value="PAS_3"/>
    <property type="match status" value="2"/>
</dbReference>
<evidence type="ECO:0000313" key="5">
    <source>
        <dbReference type="EMBL" id="MDR7122570.1"/>
    </source>
</evidence>
<dbReference type="NCBIfam" id="TIGR00229">
    <property type="entry name" value="sensory_box"/>
    <property type="match status" value="2"/>
</dbReference>
<feature type="domain" description="PAC" evidence="4">
    <location>
        <begin position="93"/>
        <end position="145"/>
    </location>
</feature>